<organism evidence="1 2">
    <name type="scientific">Catenulispora subtropica</name>
    <dbReference type="NCBI Taxonomy" id="450798"/>
    <lineage>
        <taxon>Bacteria</taxon>
        <taxon>Bacillati</taxon>
        <taxon>Actinomycetota</taxon>
        <taxon>Actinomycetes</taxon>
        <taxon>Catenulisporales</taxon>
        <taxon>Catenulisporaceae</taxon>
        <taxon>Catenulispora</taxon>
    </lineage>
</organism>
<dbReference type="RefSeq" id="WP_344660644.1">
    <property type="nucleotide sequence ID" value="NZ_BAAAQM010000043.1"/>
</dbReference>
<evidence type="ECO:0008006" key="3">
    <source>
        <dbReference type="Google" id="ProtNLM"/>
    </source>
</evidence>
<comment type="caution">
    <text evidence="1">The sequence shown here is derived from an EMBL/GenBank/DDBJ whole genome shotgun (WGS) entry which is preliminary data.</text>
</comment>
<protein>
    <recommendedName>
        <fullName evidence="3">DUF1795 domain-containing protein</fullName>
    </recommendedName>
</protein>
<reference evidence="2" key="1">
    <citation type="journal article" date="2019" name="Int. J. Syst. Evol. Microbiol.">
        <title>The Global Catalogue of Microorganisms (GCM) 10K type strain sequencing project: providing services to taxonomists for standard genome sequencing and annotation.</title>
        <authorList>
            <consortium name="The Broad Institute Genomics Platform"/>
            <consortium name="The Broad Institute Genome Sequencing Center for Infectious Disease"/>
            <person name="Wu L."/>
            <person name="Ma J."/>
        </authorList>
    </citation>
    <scope>NUCLEOTIDE SEQUENCE [LARGE SCALE GENOMIC DNA]</scope>
    <source>
        <strain evidence="2">JCM 16013</strain>
    </source>
</reference>
<dbReference type="Proteomes" id="UP001499854">
    <property type="component" value="Unassembled WGS sequence"/>
</dbReference>
<keyword evidence="2" id="KW-1185">Reference proteome</keyword>
<evidence type="ECO:0000313" key="1">
    <source>
        <dbReference type="EMBL" id="GAA1990012.1"/>
    </source>
</evidence>
<dbReference type="EMBL" id="BAAAQM010000043">
    <property type="protein sequence ID" value="GAA1990012.1"/>
    <property type="molecule type" value="Genomic_DNA"/>
</dbReference>
<evidence type="ECO:0000313" key="2">
    <source>
        <dbReference type="Proteomes" id="UP001499854"/>
    </source>
</evidence>
<gene>
    <name evidence="1" type="ORF">GCM10009838_61350</name>
</gene>
<proteinExistence type="predicted"/>
<accession>A0ABP5E1D9</accession>
<sequence>MSIDTNQAPTTVGDLDETGIAQVFQRNAAVDIPPMHFEVPVNFLAYPLQEDPAERDAAAYAFARELYKNGDEELWRNAAPAIAAMGEMNAGAGIGWAGMGVFDNEQGGVASCTLTVAATESDHMDPEIAALGLREALVRDEFNDSRWLNLPCGPAVSRITVTKYTVDPELSATGEAAELVQGQIQVYVPFPTGPWLAILTMQSANMEAWVEFSQMMAMIVNSISFPGAAGQAAVPGQATAAE</sequence>
<name>A0ABP5E1D9_9ACTN</name>